<organism evidence="2 3">
    <name type="scientific">Heyndrickxia shackletonii</name>
    <dbReference type="NCBI Taxonomy" id="157838"/>
    <lineage>
        <taxon>Bacteria</taxon>
        <taxon>Bacillati</taxon>
        <taxon>Bacillota</taxon>
        <taxon>Bacilli</taxon>
        <taxon>Bacillales</taxon>
        <taxon>Bacillaceae</taxon>
        <taxon>Heyndrickxia</taxon>
    </lineage>
</organism>
<gene>
    <name evidence="2" type="ORF">AN964_16615</name>
</gene>
<dbReference type="Pfam" id="PF09580">
    <property type="entry name" value="Spore_YhcN_YlaJ"/>
    <property type="match status" value="1"/>
</dbReference>
<protein>
    <submittedName>
        <fullName evidence="2">Sporulation protein</fullName>
    </submittedName>
</protein>
<dbReference type="STRING" id="157838.AN964_16615"/>
<dbReference type="EMBL" id="LJJC01000004">
    <property type="protein sequence ID" value="KQL54964.1"/>
    <property type="molecule type" value="Genomic_DNA"/>
</dbReference>
<dbReference type="InterPro" id="IPR019076">
    <property type="entry name" value="Spore_lipoprot_YhcN/YlaJ-like"/>
</dbReference>
<dbReference type="RefSeq" id="WP_055740760.1">
    <property type="nucleotide sequence ID" value="NZ_JAAIWL010000032.1"/>
</dbReference>
<name>A0A0Q3X079_9BACI</name>
<dbReference type="PATRIC" id="fig|157838.3.peg.3677"/>
<evidence type="ECO:0000313" key="2">
    <source>
        <dbReference type="EMBL" id="KQL54964.1"/>
    </source>
</evidence>
<evidence type="ECO:0000256" key="1">
    <source>
        <dbReference type="SAM" id="SignalP"/>
    </source>
</evidence>
<dbReference type="PROSITE" id="PS51257">
    <property type="entry name" value="PROKAR_LIPOPROTEIN"/>
    <property type="match status" value="1"/>
</dbReference>
<proteinExistence type="predicted"/>
<keyword evidence="3" id="KW-1185">Reference proteome</keyword>
<dbReference type="OrthoDB" id="2969307at2"/>
<evidence type="ECO:0000313" key="3">
    <source>
        <dbReference type="Proteomes" id="UP000051888"/>
    </source>
</evidence>
<feature type="signal peptide" evidence="1">
    <location>
        <begin position="1"/>
        <end position="24"/>
    </location>
</feature>
<dbReference type="Proteomes" id="UP000051888">
    <property type="component" value="Unassembled WGS sequence"/>
</dbReference>
<accession>A0A0Q3X079</accession>
<dbReference type="AlphaFoldDB" id="A0A0Q3X079"/>
<reference evidence="2 3" key="1">
    <citation type="submission" date="2015-09" db="EMBL/GenBank/DDBJ databases">
        <title>Genome sequencing project for genomic taxonomy and phylogenomics of Bacillus-like bacteria.</title>
        <authorList>
            <person name="Liu B."/>
            <person name="Wang J."/>
            <person name="Zhu Y."/>
            <person name="Liu G."/>
            <person name="Chen Q."/>
            <person name="Chen Z."/>
            <person name="Lan J."/>
            <person name="Che J."/>
            <person name="Ge C."/>
            <person name="Shi H."/>
            <person name="Pan Z."/>
            <person name="Liu X."/>
        </authorList>
    </citation>
    <scope>NUCLEOTIDE SEQUENCE [LARGE SCALE GENOMIC DNA]</scope>
    <source>
        <strain evidence="2 3">LMG 18435</strain>
    </source>
</reference>
<sequence>MNKGCKHIFIIFSVLLLLVGCSNQNDNKKSSMALIKTTQPTPVKLSNKNNETLPVKVKKEVANIKEIYDVAVIEGNKTILVAYKVKHLYRFRMKSIEKKLTDRLEKEYPNEKFVVSSDYKIFLEAVRLREALKAGKISKKDARKRFNDIVKLKEELT</sequence>
<keyword evidence="1" id="KW-0732">Signal</keyword>
<comment type="caution">
    <text evidence="2">The sequence shown here is derived from an EMBL/GenBank/DDBJ whole genome shotgun (WGS) entry which is preliminary data.</text>
</comment>
<feature type="chain" id="PRO_5038747857" evidence="1">
    <location>
        <begin position="25"/>
        <end position="157"/>
    </location>
</feature>